<dbReference type="InterPro" id="IPR013325">
    <property type="entry name" value="RNA_pol_sigma_r2"/>
</dbReference>
<dbReference type="GO" id="GO:0006352">
    <property type="term" value="P:DNA-templated transcription initiation"/>
    <property type="evidence" value="ECO:0007669"/>
    <property type="project" value="InterPro"/>
</dbReference>
<keyword evidence="2" id="KW-0731">Sigma factor</keyword>
<feature type="domain" description="RNA polymerase sigma-70 region 2" evidence="5">
    <location>
        <begin position="44"/>
        <end position="111"/>
    </location>
</feature>
<proteinExistence type="predicted"/>
<protein>
    <submittedName>
        <fullName evidence="6">Sigma-70 family RNA polymerase sigma factor</fullName>
    </submittedName>
</protein>
<dbReference type="EMBL" id="JAAGMA010000313">
    <property type="protein sequence ID" value="NEB09616.1"/>
    <property type="molecule type" value="Genomic_DNA"/>
</dbReference>
<dbReference type="Pfam" id="PF04542">
    <property type="entry name" value="Sigma70_r2"/>
    <property type="match status" value="1"/>
</dbReference>
<feature type="non-terminal residue" evidence="6">
    <location>
        <position position="283"/>
    </location>
</feature>
<name>A0A7K3PHZ5_9ACTN</name>
<evidence type="ECO:0000256" key="2">
    <source>
        <dbReference type="ARBA" id="ARBA00023082"/>
    </source>
</evidence>
<dbReference type="Gene3D" id="1.10.1740.10">
    <property type="match status" value="1"/>
</dbReference>
<comment type="caution">
    <text evidence="6">The sequence shown here is derived from an EMBL/GenBank/DDBJ whole genome shotgun (WGS) entry which is preliminary data.</text>
</comment>
<dbReference type="InterPro" id="IPR014284">
    <property type="entry name" value="RNA_pol_sigma-70_dom"/>
</dbReference>
<keyword evidence="3" id="KW-0804">Transcription</keyword>
<evidence type="ECO:0000256" key="3">
    <source>
        <dbReference type="ARBA" id="ARBA00023163"/>
    </source>
</evidence>
<evidence type="ECO:0000313" key="6">
    <source>
        <dbReference type="EMBL" id="NEB09616.1"/>
    </source>
</evidence>
<reference evidence="6 7" key="1">
    <citation type="submission" date="2020-01" db="EMBL/GenBank/DDBJ databases">
        <title>Insect and environment-associated Actinomycetes.</title>
        <authorList>
            <person name="Currrie C."/>
            <person name="Chevrette M."/>
            <person name="Carlson C."/>
            <person name="Stubbendieck R."/>
            <person name="Wendt-Pienkowski E."/>
        </authorList>
    </citation>
    <scope>NUCLEOTIDE SEQUENCE [LARGE SCALE GENOMIC DNA]</scope>
    <source>
        <strain evidence="6 7">SID14163</strain>
    </source>
</reference>
<sequence>MDRPPLDGTGRGDPGEAPPHGTSPHEVSLVRAAQDGDRAALEELVTGCLPLVHRIVARALAGHPDTDDLVQEVMLLLLRGLPGLREPERFRSWAVAVVYRQIQQYWRRRRRSRTEPFPEQAYVEPADPRADFSERSVAELVLAGQRRDLVSAAGWLEHRDRHLLALWWEETAGALSRAELAAALRLPRTHAAVRVQRMKEQLQTARLIVGGLSAVPRCPGLADAARGWDGQPSGLWRKRLARHVRACPACGSLRERLVPPERLLPGIAVLPVPAALLAWIGHL</sequence>
<evidence type="ECO:0000256" key="4">
    <source>
        <dbReference type="SAM" id="MobiDB-lite"/>
    </source>
</evidence>
<evidence type="ECO:0000313" key="7">
    <source>
        <dbReference type="Proteomes" id="UP000470446"/>
    </source>
</evidence>
<dbReference type="AlphaFoldDB" id="A0A7K3PHZ5"/>
<dbReference type="RefSeq" id="WP_164245210.1">
    <property type="nucleotide sequence ID" value="NZ_JAAGMA010000313.1"/>
</dbReference>
<dbReference type="InterPro" id="IPR007627">
    <property type="entry name" value="RNA_pol_sigma70_r2"/>
</dbReference>
<gene>
    <name evidence="6" type="ORF">G3I32_12190</name>
</gene>
<dbReference type="NCBIfam" id="TIGR02937">
    <property type="entry name" value="sigma70-ECF"/>
    <property type="match status" value="1"/>
</dbReference>
<dbReference type="InterPro" id="IPR039425">
    <property type="entry name" value="RNA_pol_sigma-70-like"/>
</dbReference>
<evidence type="ECO:0000259" key="5">
    <source>
        <dbReference type="Pfam" id="PF04542"/>
    </source>
</evidence>
<dbReference type="PANTHER" id="PTHR43133">
    <property type="entry name" value="RNA POLYMERASE ECF-TYPE SIGMA FACTO"/>
    <property type="match status" value="1"/>
</dbReference>
<dbReference type="Proteomes" id="UP000470446">
    <property type="component" value="Unassembled WGS sequence"/>
</dbReference>
<feature type="region of interest" description="Disordered" evidence="4">
    <location>
        <begin position="1"/>
        <end position="25"/>
    </location>
</feature>
<dbReference type="GO" id="GO:0016987">
    <property type="term" value="F:sigma factor activity"/>
    <property type="evidence" value="ECO:0007669"/>
    <property type="project" value="UniProtKB-KW"/>
</dbReference>
<accession>A0A7K3PHZ5</accession>
<evidence type="ECO:0000256" key="1">
    <source>
        <dbReference type="ARBA" id="ARBA00023015"/>
    </source>
</evidence>
<organism evidence="6 7">
    <name type="scientific">Streptomyces coelicoflavus</name>
    <dbReference type="NCBI Taxonomy" id="285562"/>
    <lineage>
        <taxon>Bacteria</taxon>
        <taxon>Bacillati</taxon>
        <taxon>Actinomycetota</taxon>
        <taxon>Actinomycetes</taxon>
        <taxon>Kitasatosporales</taxon>
        <taxon>Streptomycetaceae</taxon>
        <taxon>Streptomyces</taxon>
    </lineage>
</organism>
<keyword evidence="1" id="KW-0805">Transcription regulation</keyword>
<dbReference type="PANTHER" id="PTHR43133:SF51">
    <property type="entry name" value="RNA POLYMERASE SIGMA FACTOR"/>
    <property type="match status" value="1"/>
</dbReference>
<dbReference type="SUPFAM" id="SSF88946">
    <property type="entry name" value="Sigma2 domain of RNA polymerase sigma factors"/>
    <property type="match status" value="1"/>
</dbReference>